<dbReference type="Gene3D" id="2.60.40.1180">
    <property type="entry name" value="Golgi alpha-mannosidase II"/>
    <property type="match status" value="1"/>
</dbReference>
<dbReference type="PROSITE" id="PS51257">
    <property type="entry name" value="PROKAR_LIPOPROTEIN"/>
    <property type="match status" value="1"/>
</dbReference>
<dbReference type="RefSeq" id="WP_345009762.1">
    <property type="nucleotide sequence ID" value="NZ_BAABFC010000003.1"/>
</dbReference>
<keyword evidence="4" id="KW-1185">Reference proteome</keyword>
<dbReference type="PANTHER" id="PTHR10357:SF228">
    <property type="entry name" value="PUTATIVE-RELATED"/>
    <property type="match status" value="1"/>
</dbReference>
<dbReference type="InterPro" id="IPR013780">
    <property type="entry name" value="Glyco_hydro_b"/>
</dbReference>
<organism evidence="3 4">
    <name type="scientific">Pseudaeromonas paramecii</name>
    <dbReference type="NCBI Taxonomy" id="2138166"/>
    <lineage>
        <taxon>Bacteria</taxon>
        <taxon>Pseudomonadati</taxon>
        <taxon>Pseudomonadota</taxon>
        <taxon>Gammaproteobacteria</taxon>
        <taxon>Aeromonadales</taxon>
        <taxon>Aeromonadaceae</taxon>
        <taxon>Pseudaeromonas</taxon>
    </lineage>
</organism>
<dbReference type="Gene3D" id="3.20.20.80">
    <property type="entry name" value="Glycosidases"/>
    <property type="match status" value="1"/>
</dbReference>
<evidence type="ECO:0000313" key="3">
    <source>
        <dbReference type="EMBL" id="GAA4494085.1"/>
    </source>
</evidence>
<dbReference type="Proteomes" id="UP001501321">
    <property type="component" value="Unassembled WGS sequence"/>
</dbReference>
<evidence type="ECO:0000256" key="1">
    <source>
        <dbReference type="SAM" id="SignalP"/>
    </source>
</evidence>
<keyword evidence="1" id="KW-0732">Signal</keyword>
<gene>
    <name evidence="3" type="ORF">GCM10023095_05160</name>
</gene>
<dbReference type="SMART" id="SM00642">
    <property type="entry name" value="Aamy"/>
    <property type="match status" value="1"/>
</dbReference>
<feature type="chain" id="PRO_5046611619" evidence="1">
    <location>
        <begin position="24"/>
        <end position="562"/>
    </location>
</feature>
<dbReference type="Pfam" id="PF00128">
    <property type="entry name" value="Alpha-amylase"/>
    <property type="match status" value="2"/>
</dbReference>
<reference evidence="4" key="1">
    <citation type="journal article" date="2019" name="Int. J. Syst. Evol. Microbiol.">
        <title>The Global Catalogue of Microorganisms (GCM) 10K type strain sequencing project: providing services to taxonomists for standard genome sequencing and annotation.</title>
        <authorList>
            <consortium name="The Broad Institute Genomics Platform"/>
            <consortium name="The Broad Institute Genome Sequencing Center for Infectious Disease"/>
            <person name="Wu L."/>
            <person name="Ma J."/>
        </authorList>
    </citation>
    <scope>NUCLEOTIDE SEQUENCE [LARGE SCALE GENOMIC DNA]</scope>
    <source>
        <strain evidence="4">JCM 32226</strain>
    </source>
</reference>
<comment type="caution">
    <text evidence="3">The sequence shown here is derived from an EMBL/GenBank/DDBJ whole genome shotgun (WGS) entry which is preliminary data.</text>
</comment>
<dbReference type="PANTHER" id="PTHR10357">
    <property type="entry name" value="ALPHA-AMYLASE FAMILY MEMBER"/>
    <property type="match status" value="1"/>
</dbReference>
<dbReference type="SUPFAM" id="SSF51011">
    <property type="entry name" value="Glycosyl hydrolase domain"/>
    <property type="match status" value="1"/>
</dbReference>
<dbReference type="SUPFAM" id="SSF51445">
    <property type="entry name" value="(Trans)glycosidases"/>
    <property type="match status" value="1"/>
</dbReference>
<name>A0ABP8PWW0_9GAMM</name>
<dbReference type="InterPro" id="IPR017853">
    <property type="entry name" value="GH"/>
</dbReference>
<feature type="signal peptide" evidence="1">
    <location>
        <begin position="1"/>
        <end position="23"/>
    </location>
</feature>
<evidence type="ECO:0000313" key="4">
    <source>
        <dbReference type="Proteomes" id="UP001501321"/>
    </source>
</evidence>
<accession>A0ABP8PWW0</accession>
<proteinExistence type="predicted"/>
<dbReference type="EMBL" id="BAABFC010000003">
    <property type="protein sequence ID" value="GAA4494085.1"/>
    <property type="molecule type" value="Genomic_DNA"/>
</dbReference>
<evidence type="ECO:0000259" key="2">
    <source>
        <dbReference type="SMART" id="SM00642"/>
    </source>
</evidence>
<sequence>MNQHFWRRSAISVAMALALTACGGGGGDEKPPVDDSTYTVTISSSAHTADSRMTCNQGADVAACDLRMYQIMVEAYVNGDDSINYNTGYGPSEHKGDLQGIIDSLDYIKSTGVNAIWLTPIFNSCKGQSNDAKLEASGYYACDYFTVDPMFGDNAKLKELVDAAHTKGLYVFLDGVFGHASGIGVTMDNVPASLSGLAAPVTATSVANAHDTCVESDTTICFDYSDPDTLAFFKAVAGYYVTEFGIDGWRLDQAYQVPISAWEEIRDTVETAAADRKANGETWGTLGYMVGEVWDGNQNNFVSKVYGTASNPGLQSAFDFPLHYGLMQAIGSETSASSNGNASALYASWNDGSAYPDFAMPNLFIGNHDIPRLGDLLQRTGRGSGDEYWLRHKATFSFMAATSGPMTFYYGEEIGDQLDGFAAQVTTNCASQGLCDDHVARTDGKVPGVTGDTLSSNQSDLKAYLKSLMDLRDAHPALAQGTLTRISDDDNVFVARKGNGGDQILYLLNTQAKDAVVTLSASVLDASGTLDNLLDSSDSISTSDGNYTITVPAYSGVFYQIN</sequence>
<feature type="domain" description="Glycosyl hydrolase family 13 catalytic" evidence="2">
    <location>
        <begin position="70"/>
        <end position="472"/>
    </location>
</feature>
<protein>
    <submittedName>
        <fullName evidence="3">Alpha-amylase family protein</fullName>
    </submittedName>
</protein>
<dbReference type="InterPro" id="IPR006047">
    <property type="entry name" value="GH13_cat_dom"/>
</dbReference>